<protein>
    <submittedName>
        <fullName evidence="2">DUF1003 domain-containing protein</fullName>
    </submittedName>
</protein>
<dbReference type="PANTHER" id="PTHR41386">
    <property type="entry name" value="INTEGRAL MEMBRANE PROTEIN-RELATED"/>
    <property type="match status" value="1"/>
</dbReference>
<evidence type="ECO:0000256" key="1">
    <source>
        <dbReference type="SAM" id="Phobius"/>
    </source>
</evidence>
<reference evidence="2" key="1">
    <citation type="submission" date="2022-09" db="EMBL/GenBank/DDBJ databases">
        <title>Diversity of Dellaglioa algida.</title>
        <authorList>
            <person name="Matthias E."/>
            <person name="Werum V."/>
        </authorList>
    </citation>
    <scope>NUCLEOTIDE SEQUENCE</scope>
    <source>
        <strain evidence="2">TMW 2.2523</strain>
    </source>
</reference>
<accession>A0ABT4JPW6</accession>
<evidence type="ECO:0000313" key="3">
    <source>
        <dbReference type="Proteomes" id="UP001081467"/>
    </source>
</evidence>
<gene>
    <name evidence="2" type="ORF">N0K80_05660</name>
</gene>
<dbReference type="EMBL" id="JANXLI010000004">
    <property type="protein sequence ID" value="MCZ2491643.1"/>
    <property type="molecule type" value="Genomic_DNA"/>
</dbReference>
<keyword evidence="1" id="KW-0472">Membrane</keyword>
<dbReference type="Proteomes" id="UP001081467">
    <property type="component" value="Unassembled WGS sequence"/>
</dbReference>
<sequence>MTSQKKCIVDDQIFSPEDGMEICELNPIIQNLILKDYPKLSEHDLICSVHLVDYRLKYANAIISKGVKRNRKSNERLTEIMKSDAYKVIDISQKLESKQTFGQKLADNVAKFGGSWPFIIIFVFFMIFWIIINTTQLFGKGFDPYPFILLNLFLSMLAAMQAPLIMMSQNRSAEYDRLQANNDYHINQKSENEIREVHSKLDHLLQEDNTSFLEIQKMQLEMLGDIQKHITEQSKIITELSQESHKV</sequence>
<keyword evidence="3" id="KW-1185">Reference proteome</keyword>
<dbReference type="Pfam" id="PF06210">
    <property type="entry name" value="DUF1003"/>
    <property type="match status" value="1"/>
</dbReference>
<organism evidence="2 3">
    <name type="scientific">Dellaglioa carnosa</name>
    <dbReference type="NCBI Taxonomy" id="2995136"/>
    <lineage>
        <taxon>Bacteria</taxon>
        <taxon>Bacillati</taxon>
        <taxon>Bacillota</taxon>
        <taxon>Bacilli</taxon>
        <taxon>Lactobacillales</taxon>
        <taxon>Lactobacillaceae</taxon>
        <taxon>Dellaglioa</taxon>
    </lineage>
</organism>
<keyword evidence="1" id="KW-0812">Transmembrane</keyword>
<keyword evidence="1" id="KW-1133">Transmembrane helix</keyword>
<comment type="caution">
    <text evidence="2">The sequence shown here is derived from an EMBL/GenBank/DDBJ whole genome shotgun (WGS) entry which is preliminary data.</text>
</comment>
<dbReference type="RefSeq" id="WP_269008194.1">
    <property type="nucleotide sequence ID" value="NZ_JANXKW010000004.1"/>
</dbReference>
<feature type="transmembrane region" description="Helical" evidence="1">
    <location>
        <begin position="114"/>
        <end position="132"/>
    </location>
</feature>
<feature type="transmembrane region" description="Helical" evidence="1">
    <location>
        <begin position="144"/>
        <end position="167"/>
    </location>
</feature>
<proteinExistence type="predicted"/>
<evidence type="ECO:0000313" key="2">
    <source>
        <dbReference type="EMBL" id="MCZ2491643.1"/>
    </source>
</evidence>
<dbReference type="PANTHER" id="PTHR41386:SF1">
    <property type="entry name" value="MEMBRANE PROTEIN"/>
    <property type="match status" value="1"/>
</dbReference>
<dbReference type="InterPro" id="IPR010406">
    <property type="entry name" value="DUF1003"/>
</dbReference>
<name>A0ABT4JPW6_9LACO</name>